<evidence type="ECO:0000313" key="6">
    <source>
        <dbReference type="EMBL" id="RIQ23124.1"/>
    </source>
</evidence>
<comment type="caution">
    <text evidence="6">The sequence shown here is derived from an EMBL/GenBank/DDBJ whole genome shotgun (WGS) entry which is preliminary data.</text>
</comment>
<dbReference type="GO" id="GO:0008973">
    <property type="term" value="F:phosphopentomutase activity"/>
    <property type="evidence" value="ECO:0007669"/>
    <property type="project" value="UniProtKB-EC"/>
</dbReference>
<dbReference type="PANTHER" id="PTHR21110">
    <property type="entry name" value="PHOSPHOPENTOMUTASE"/>
    <property type="match status" value="1"/>
</dbReference>
<organism evidence="6 7">
    <name type="scientific">Jiangella rhizosphaerae</name>
    <dbReference type="NCBI Taxonomy" id="2293569"/>
    <lineage>
        <taxon>Bacteria</taxon>
        <taxon>Bacillati</taxon>
        <taxon>Actinomycetota</taxon>
        <taxon>Actinomycetes</taxon>
        <taxon>Jiangellales</taxon>
        <taxon>Jiangellaceae</taxon>
        <taxon>Jiangella</taxon>
    </lineage>
</organism>
<accession>A0A418KR91</accession>
<feature type="region of interest" description="Disordered" evidence="4">
    <location>
        <begin position="417"/>
        <end position="447"/>
    </location>
</feature>
<feature type="domain" description="Metalloenzyme" evidence="5">
    <location>
        <begin position="276"/>
        <end position="395"/>
    </location>
</feature>
<dbReference type="EMBL" id="QUAL01000127">
    <property type="protein sequence ID" value="RIQ23124.1"/>
    <property type="molecule type" value="Genomic_DNA"/>
</dbReference>
<keyword evidence="2" id="KW-0479">Metal-binding</keyword>
<dbReference type="SUPFAM" id="SSF53649">
    <property type="entry name" value="Alkaline phosphatase-like"/>
    <property type="match status" value="1"/>
</dbReference>
<keyword evidence="6" id="KW-0413">Isomerase</keyword>
<reference evidence="6 7" key="1">
    <citation type="submission" date="2018-09" db="EMBL/GenBank/DDBJ databases">
        <title>Isolation, diversity and antifungal activity of actinobacteria from wheat.</title>
        <authorList>
            <person name="Han C."/>
        </authorList>
    </citation>
    <scope>NUCLEOTIDE SEQUENCE [LARGE SCALE GENOMIC DNA]</scope>
    <source>
        <strain evidence="6 7">NEAU-YY265</strain>
    </source>
</reference>
<evidence type="ECO:0000256" key="2">
    <source>
        <dbReference type="ARBA" id="ARBA00022723"/>
    </source>
</evidence>
<keyword evidence="3" id="KW-0464">Manganese</keyword>
<evidence type="ECO:0000259" key="5">
    <source>
        <dbReference type="Pfam" id="PF01676"/>
    </source>
</evidence>
<dbReference type="GO" id="GO:0005829">
    <property type="term" value="C:cytosol"/>
    <property type="evidence" value="ECO:0007669"/>
    <property type="project" value="TreeGrafter"/>
</dbReference>
<dbReference type="GO" id="GO:0043094">
    <property type="term" value="P:metabolic compound salvage"/>
    <property type="evidence" value="ECO:0007669"/>
    <property type="project" value="InterPro"/>
</dbReference>
<dbReference type="InterPro" id="IPR006124">
    <property type="entry name" value="Metalloenzyme"/>
</dbReference>
<gene>
    <name evidence="6" type="ORF">DY240_13025</name>
</gene>
<evidence type="ECO:0000256" key="1">
    <source>
        <dbReference type="ARBA" id="ARBA00010373"/>
    </source>
</evidence>
<dbReference type="GO" id="GO:0000287">
    <property type="term" value="F:magnesium ion binding"/>
    <property type="evidence" value="ECO:0007669"/>
    <property type="project" value="InterPro"/>
</dbReference>
<dbReference type="NCBIfam" id="NF009049">
    <property type="entry name" value="PRK12383.1"/>
    <property type="match status" value="1"/>
</dbReference>
<evidence type="ECO:0000256" key="4">
    <source>
        <dbReference type="SAM" id="MobiDB-lite"/>
    </source>
</evidence>
<dbReference type="RefSeq" id="WP_119660309.1">
    <property type="nucleotide sequence ID" value="NZ_QUAL01000127.1"/>
</dbReference>
<evidence type="ECO:0000256" key="3">
    <source>
        <dbReference type="ARBA" id="ARBA00023211"/>
    </source>
</evidence>
<dbReference type="Pfam" id="PF01676">
    <property type="entry name" value="Metalloenzyme"/>
    <property type="match status" value="1"/>
</dbReference>
<feature type="compositionally biased region" description="Basic and acidic residues" evidence="4">
    <location>
        <begin position="417"/>
        <end position="427"/>
    </location>
</feature>
<dbReference type="OrthoDB" id="9769930at2"/>
<proteinExistence type="inferred from homology"/>
<dbReference type="PANTHER" id="PTHR21110:SF0">
    <property type="entry name" value="PHOSPHOPENTOMUTASE"/>
    <property type="match status" value="1"/>
</dbReference>
<evidence type="ECO:0000313" key="7">
    <source>
        <dbReference type="Proteomes" id="UP000284057"/>
    </source>
</evidence>
<dbReference type="Gene3D" id="3.40.720.10">
    <property type="entry name" value="Alkaline Phosphatase, subunit A"/>
    <property type="match status" value="2"/>
</dbReference>
<comment type="similarity">
    <text evidence="1">Belongs to the phosphopentomutase family.</text>
</comment>
<dbReference type="InterPro" id="IPR017850">
    <property type="entry name" value="Alkaline_phosphatase_core_sf"/>
</dbReference>
<sequence>MSPSATVLVLDGFGTGAMPDAGAVRATDTAADTVAAVAAWSVRERGRPLRVPYLAGLGLAALRPDLGDVLAAPVPLLRAAGARAGLGYPGADSFAGHQTLMGADMSHVVLCRLAERIDAVTAALEARGHRVGPLDGGPVLVVDGVALVHDNLEADPGLNWNVSARLDDLDFAAILEIARVVREVAPVARVIAVGGHSDGPLAAAVRPGPGDTVGLDTPASGFYRNGGLRVQHLGARVDHAHQLHEAAARAGHRVVLAGKAADLLVTDTPVDRRPGVDTAAVLADVAETAGEGLVVANVQQTDLAGHSQDPAAFAGQLEAVDRALPRIAERLGPGDLLVVTGDHGNDPTVGHPFHTREWVPVLAGTGTGGGAASPRRGRDLASLADVGASVGRWLGLPAGATATGLAVDLLTDRLGKPHRRAASDRSDTSATTSLAKARAGGGERRGR</sequence>
<protein>
    <submittedName>
        <fullName evidence="6">Phosphopentomutase</fullName>
        <ecNumber evidence="6">5.4.2.7</ecNumber>
    </submittedName>
</protein>
<keyword evidence="7" id="KW-1185">Reference proteome</keyword>
<dbReference type="InterPro" id="IPR010045">
    <property type="entry name" value="DeoB"/>
</dbReference>
<dbReference type="GO" id="GO:0009117">
    <property type="term" value="P:nucleotide metabolic process"/>
    <property type="evidence" value="ECO:0007669"/>
    <property type="project" value="InterPro"/>
</dbReference>
<name>A0A418KR91_9ACTN</name>
<dbReference type="Proteomes" id="UP000284057">
    <property type="component" value="Unassembled WGS sequence"/>
</dbReference>
<dbReference type="EC" id="5.4.2.7" evidence="6"/>
<dbReference type="AlphaFoldDB" id="A0A418KR91"/>